<evidence type="ECO:0000313" key="2">
    <source>
        <dbReference type="Proteomes" id="UP001157006"/>
    </source>
</evidence>
<evidence type="ECO:0000313" key="1">
    <source>
        <dbReference type="EMBL" id="CAI8600549.1"/>
    </source>
</evidence>
<reference evidence="1 2" key="1">
    <citation type="submission" date="2023-01" db="EMBL/GenBank/DDBJ databases">
        <authorList>
            <person name="Kreplak J."/>
        </authorList>
    </citation>
    <scope>NUCLEOTIDE SEQUENCE [LARGE SCALE GENOMIC DNA]</scope>
</reference>
<proteinExistence type="predicted"/>
<dbReference type="PANTHER" id="PTHR33233">
    <property type="entry name" value="ENDONUCLEASE/EXONUCLEASE/PHOSPHATASE"/>
    <property type="match status" value="1"/>
</dbReference>
<accession>A0AAV0ZUC8</accession>
<dbReference type="Proteomes" id="UP001157006">
    <property type="component" value="Chromosome 2"/>
</dbReference>
<gene>
    <name evidence="1" type="ORF">VFH_II229080</name>
</gene>
<name>A0AAV0ZUC8_VICFA</name>
<protein>
    <submittedName>
        <fullName evidence="1">Uncharacterized protein</fullName>
    </submittedName>
</protein>
<sequence length="167" mass="18906">MERRIITQALVDSERDGDSAKEENKENLNLMVNLIEVMEDTLKVIEIDFPNNSGTPSKITKKIEITTPVRVSTPKSWDNKDNLDEGPKVETKGKPWVVVIQGNRDLNRGMSVEFVATKVVNGEVEVTIEELDVEDELHYWEPALILFALGKALSMNAVKKFMEKVLH</sequence>
<organism evidence="1 2">
    <name type="scientific">Vicia faba</name>
    <name type="common">Broad bean</name>
    <name type="synonym">Faba vulgaris</name>
    <dbReference type="NCBI Taxonomy" id="3906"/>
    <lineage>
        <taxon>Eukaryota</taxon>
        <taxon>Viridiplantae</taxon>
        <taxon>Streptophyta</taxon>
        <taxon>Embryophyta</taxon>
        <taxon>Tracheophyta</taxon>
        <taxon>Spermatophyta</taxon>
        <taxon>Magnoliopsida</taxon>
        <taxon>eudicotyledons</taxon>
        <taxon>Gunneridae</taxon>
        <taxon>Pentapetalae</taxon>
        <taxon>rosids</taxon>
        <taxon>fabids</taxon>
        <taxon>Fabales</taxon>
        <taxon>Fabaceae</taxon>
        <taxon>Papilionoideae</taxon>
        <taxon>50 kb inversion clade</taxon>
        <taxon>NPAAA clade</taxon>
        <taxon>Hologalegina</taxon>
        <taxon>IRL clade</taxon>
        <taxon>Fabeae</taxon>
        <taxon>Vicia</taxon>
    </lineage>
</organism>
<dbReference type="PANTHER" id="PTHR33233:SF17">
    <property type="entry name" value="DUF4283 DOMAIN-CONTAINING PROTEIN"/>
    <property type="match status" value="1"/>
</dbReference>
<dbReference type="AlphaFoldDB" id="A0AAV0ZUC8"/>
<keyword evidence="2" id="KW-1185">Reference proteome</keyword>
<dbReference type="EMBL" id="OX451737">
    <property type="protein sequence ID" value="CAI8600549.1"/>
    <property type="molecule type" value="Genomic_DNA"/>
</dbReference>